<reference evidence="2 3" key="1">
    <citation type="journal article" date="2016" name="PLoS ONE">
        <title>Sequence Assembly of Yarrowia lipolytica Strain W29/CLIB89 Shows Transposable Element Diversity.</title>
        <authorList>
            <person name="Magnan C."/>
            <person name="Yu J."/>
            <person name="Chang I."/>
            <person name="Jahn E."/>
            <person name="Kanomata Y."/>
            <person name="Wu J."/>
            <person name="Zeller M."/>
            <person name="Oakes M."/>
            <person name="Baldi P."/>
            <person name="Sandmeyer S."/>
        </authorList>
    </citation>
    <scope>NUCLEOTIDE SEQUENCE [LARGE SCALE GENOMIC DNA]</scope>
    <source>
        <strain evidence="3">CLIB89(W29)</strain>
    </source>
</reference>
<dbReference type="VEuPathDB" id="FungiDB:YALI0_E19250g"/>
<proteinExistence type="predicted"/>
<feature type="region of interest" description="Disordered" evidence="1">
    <location>
        <begin position="198"/>
        <end position="463"/>
    </location>
</feature>
<dbReference type="RefSeq" id="XP_504138.3">
    <property type="nucleotide sequence ID" value="XM_504138.3"/>
</dbReference>
<gene>
    <name evidence="2" type="ORF">YALI1_E23014g</name>
</gene>
<feature type="compositionally biased region" description="Basic and acidic residues" evidence="1">
    <location>
        <begin position="147"/>
        <end position="156"/>
    </location>
</feature>
<evidence type="ECO:0000256" key="1">
    <source>
        <dbReference type="SAM" id="MobiDB-lite"/>
    </source>
</evidence>
<accession>A0A1D8NJ33</accession>
<feature type="compositionally biased region" description="Polar residues" evidence="1">
    <location>
        <begin position="313"/>
        <end position="357"/>
    </location>
</feature>
<protein>
    <submittedName>
        <fullName evidence="2">Uncharacterized protein</fullName>
    </submittedName>
</protein>
<evidence type="ECO:0000313" key="3">
    <source>
        <dbReference type="Proteomes" id="UP000182444"/>
    </source>
</evidence>
<feature type="region of interest" description="Disordered" evidence="1">
    <location>
        <begin position="137"/>
        <end position="156"/>
    </location>
</feature>
<feature type="compositionally biased region" description="Low complexity" evidence="1">
    <location>
        <begin position="422"/>
        <end position="443"/>
    </location>
</feature>
<feature type="compositionally biased region" description="Polar residues" evidence="1">
    <location>
        <begin position="276"/>
        <end position="291"/>
    </location>
</feature>
<dbReference type="VEuPathDB" id="FungiDB:YALI1_E23014g"/>
<evidence type="ECO:0000313" key="2">
    <source>
        <dbReference type="EMBL" id="AOW05645.1"/>
    </source>
</evidence>
<name>A0A1D8NJ33_YARLL</name>
<dbReference type="Proteomes" id="UP000182444">
    <property type="component" value="Chromosome 1E"/>
</dbReference>
<dbReference type="KEGG" id="yli:2911754"/>
<feature type="compositionally biased region" description="Low complexity" evidence="1">
    <location>
        <begin position="37"/>
        <end position="53"/>
    </location>
</feature>
<dbReference type="AlphaFoldDB" id="A0A1D8NJ33"/>
<organism evidence="2 3">
    <name type="scientific">Yarrowia lipolytica</name>
    <name type="common">Candida lipolytica</name>
    <dbReference type="NCBI Taxonomy" id="4952"/>
    <lineage>
        <taxon>Eukaryota</taxon>
        <taxon>Fungi</taxon>
        <taxon>Dikarya</taxon>
        <taxon>Ascomycota</taxon>
        <taxon>Saccharomycotina</taxon>
        <taxon>Dipodascomycetes</taxon>
        <taxon>Dipodascales</taxon>
        <taxon>Dipodascales incertae sedis</taxon>
        <taxon>Yarrowia</taxon>
    </lineage>
</organism>
<feature type="compositionally biased region" description="Low complexity" evidence="1">
    <location>
        <begin position="241"/>
        <end position="251"/>
    </location>
</feature>
<sequence>MVATQLLRFHGELPSLQFEGWRSRVASATTRHGSPLDSAAPDDPSQAPAAASQHLIVSRSRPLSSICPSPVHARLSRHVSGLWRWSLYRLIRSEEQPTQQEPQYDPHGMRASSGLTLEAEARIRELKRVLNLPEDRPPVLANYDTEGPERGEQDWEHVSDHDIESILEVDLENVLERVTERYLGGPLEESRIVELEGDLENNSSPDSGEAAKTPPTRQVTPKPDPKTPKPTPRTLCTQDHTPTTPTTPSSTRDNVPRTHAPKTPQSVPPQRVSPHPVSQSLAHRTSPTQEPVSALGMTPMNIPKTPLKESSAMRVSSPAQLSPLSGMRRTTSPGGTQASTPSTPPSQLRDSLKSTPVKTVATPVSAYKAPVRSVPSTPHKSLPSPPSSPLGQEPQGPSASPSTPKQQPQPLPMSPGREVLSPGNPLTPGTNTGTDATPLSPRTPLSPPVAFHNHQLSRSESHSELLEHVERFKSGSIRTLEGVQAGLNGQPEQTSEQQESELARVFKRIRGRRAVIT</sequence>
<feature type="compositionally biased region" description="Low complexity" evidence="1">
    <location>
        <begin position="389"/>
        <end position="398"/>
    </location>
</feature>
<dbReference type="GeneID" id="2911754"/>
<feature type="region of interest" description="Disordered" evidence="1">
    <location>
        <begin position="29"/>
        <end position="54"/>
    </location>
</feature>
<dbReference type="EMBL" id="CP017557">
    <property type="protein sequence ID" value="AOW05645.1"/>
    <property type="molecule type" value="Genomic_DNA"/>
</dbReference>